<name>A0ABW1QUA4_9ACTN</name>
<feature type="domain" description="ABC transporter" evidence="5">
    <location>
        <begin position="2"/>
        <end position="221"/>
    </location>
</feature>
<dbReference type="PANTHER" id="PTHR43335">
    <property type="entry name" value="ABC TRANSPORTER, ATP-BINDING PROTEIN"/>
    <property type="match status" value="1"/>
</dbReference>
<reference evidence="7" key="1">
    <citation type="journal article" date="2019" name="Int. J. Syst. Evol. Microbiol.">
        <title>The Global Catalogue of Microorganisms (GCM) 10K type strain sequencing project: providing services to taxonomists for standard genome sequencing and annotation.</title>
        <authorList>
            <consortium name="The Broad Institute Genomics Platform"/>
            <consortium name="The Broad Institute Genome Sequencing Center for Infectious Disease"/>
            <person name="Wu L."/>
            <person name="Ma J."/>
        </authorList>
    </citation>
    <scope>NUCLEOTIDE SEQUENCE [LARGE SCALE GENOMIC DNA]</scope>
    <source>
        <strain evidence="7">DFY28</strain>
    </source>
</reference>
<gene>
    <name evidence="6" type="ORF">ACFPWU_05325</name>
</gene>
<dbReference type="Gene3D" id="3.40.50.300">
    <property type="entry name" value="P-loop containing nucleotide triphosphate hydrolases"/>
    <property type="match status" value="1"/>
</dbReference>
<organism evidence="6 7">
    <name type="scientific">Nocardioides yefusunii</name>
    <dbReference type="NCBI Taxonomy" id="2500546"/>
    <lineage>
        <taxon>Bacteria</taxon>
        <taxon>Bacillati</taxon>
        <taxon>Actinomycetota</taxon>
        <taxon>Actinomycetes</taxon>
        <taxon>Propionibacteriales</taxon>
        <taxon>Nocardioidaceae</taxon>
        <taxon>Nocardioides</taxon>
    </lineage>
</organism>
<dbReference type="SUPFAM" id="SSF52540">
    <property type="entry name" value="P-loop containing nucleoside triphosphate hydrolases"/>
    <property type="match status" value="1"/>
</dbReference>
<evidence type="ECO:0000256" key="1">
    <source>
        <dbReference type="ARBA" id="ARBA00005417"/>
    </source>
</evidence>
<dbReference type="PANTHER" id="PTHR43335:SF4">
    <property type="entry name" value="ABC TRANSPORTER, ATP-BINDING PROTEIN"/>
    <property type="match status" value="1"/>
</dbReference>
<dbReference type="Pfam" id="PF00005">
    <property type="entry name" value="ABC_tran"/>
    <property type="match status" value="1"/>
</dbReference>
<dbReference type="GO" id="GO:0005524">
    <property type="term" value="F:ATP binding"/>
    <property type="evidence" value="ECO:0007669"/>
    <property type="project" value="UniProtKB-KW"/>
</dbReference>
<evidence type="ECO:0000313" key="7">
    <source>
        <dbReference type="Proteomes" id="UP001596098"/>
    </source>
</evidence>
<dbReference type="SMART" id="SM00382">
    <property type="entry name" value="AAA"/>
    <property type="match status" value="1"/>
</dbReference>
<comment type="caution">
    <text evidence="6">The sequence shown here is derived from an EMBL/GenBank/DDBJ whole genome shotgun (WGS) entry which is preliminary data.</text>
</comment>
<evidence type="ECO:0000259" key="5">
    <source>
        <dbReference type="PROSITE" id="PS50893"/>
    </source>
</evidence>
<sequence length="296" mass="31174">MTKTYEHRRILDRVSTSARDGAVTGIVGPLGAGASTLLRIVAGVVRPDEGAVTFDGTTLPDAADPPRTVGSFLGSEQIPDRLTPRSFLKYVRALAGAPRSRVGELLDLADLTHVPDQLVKDLSTSQRQRLGIAAATVGHPHHLVLDEPLAGLQPGDVGWVQGLLREHADRGGAVLLSSSHLDAVAPLVDQVVEMDRGRVVREGAIATFLAPGTPRTYVETDDLETARTLLVAQSWLVERHGDGLVVDGATPEQVGAVLFADGPGATQVRALGRAGDGGRLHPADAVRAVRAAARRQ</sequence>
<evidence type="ECO:0000256" key="2">
    <source>
        <dbReference type="ARBA" id="ARBA00022448"/>
    </source>
</evidence>
<dbReference type="InterPro" id="IPR027417">
    <property type="entry name" value="P-loop_NTPase"/>
</dbReference>
<comment type="similarity">
    <text evidence="1">Belongs to the ABC transporter superfamily.</text>
</comment>
<proteinExistence type="inferred from homology"/>
<protein>
    <submittedName>
        <fullName evidence="6">ATP-binding cassette domain-containing protein</fullName>
    </submittedName>
</protein>
<dbReference type="RefSeq" id="WP_164878600.1">
    <property type="nucleotide sequence ID" value="NZ_CP034929.1"/>
</dbReference>
<dbReference type="InterPro" id="IPR003593">
    <property type="entry name" value="AAA+_ATPase"/>
</dbReference>
<dbReference type="InterPro" id="IPR003439">
    <property type="entry name" value="ABC_transporter-like_ATP-bd"/>
</dbReference>
<dbReference type="EMBL" id="JBHSQI010000002">
    <property type="protein sequence ID" value="MFC6153082.1"/>
    <property type="molecule type" value="Genomic_DNA"/>
</dbReference>
<evidence type="ECO:0000256" key="4">
    <source>
        <dbReference type="ARBA" id="ARBA00022840"/>
    </source>
</evidence>
<accession>A0ABW1QUA4</accession>
<keyword evidence="2" id="KW-0813">Transport</keyword>
<dbReference type="Proteomes" id="UP001596098">
    <property type="component" value="Unassembled WGS sequence"/>
</dbReference>
<keyword evidence="4 6" id="KW-0067">ATP-binding</keyword>
<keyword evidence="7" id="KW-1185">Reference proteome</keyword>
<keyword evidence="3" id="KW-0547">Nucleotide-binding</keyword>
<evidence type="ECO:0000256" key="3">
    <source>
        <dbReference type="ARBA" id="ARBA00022741"/>
    </source>
</evidence>
<dbReference type="PROSITE" id="PS50893">
    <property type="entry name" value="ABC_TRANSPORTER_2"/>
    <property type="match status" value="1"/>
</dbReference>
<evidence type="ECO:0000313" key="6">
    <source>
        <dbReference type="EMBL" id="MFC6153082.1"/>
    </source>
</evidence>